<dbReference type="OrthoDB" id="21319at2"/>
<dbReference type="FunFam" id="3.20.10.10:FF:000002">
    <property type="entry name" value="D-alanine aminotransferase"/>
    <property type="match status" value="1"/>
</dbReference>
<dbReference type="GO" id="GO:0046656">
    <property type="term" value="P:folic acid biosynthetic process"/>
    <property type="evidence" value="ECO:0007669"/>
    <property type="project" value="UniProtKB-KW"/>
</dbReference>
<gene>
    <name evidence="15" type="ORF">BegalDRAFT_0222</name>
</gene>
<proteinExistence type="inferred from homology"/>
<keyword evidence="16" id="KW-1185">Reference proteome</keyword>
<dbReference type="InterPro" id="IPR043131">
    <property type="entry name" value="BCAT-like_N"/>
</dbReference>
<comment type="catalytic activity">
    <reaction evidence="9 14">
        <text>D-alanine + 2-oxoglutarate = D-glutamate + pyruvate</text>
        <dbReference type="Rhea" id="RHEA:15869"/>
        <dbReference type="ChEBI" id="CHEBI:15361"/>
        <dbReference type="ChEBI" id="CHEBI:16810"/>
        <dbReference type="ChEBI" id="CHEBI:29986"/>
        <dbReference type="ChEBI" id="CHEBI:57416"/>
        <dbReference type="EC" id="2.6.1.21"/>
    </reaction>
</comment>
<dbReference type="PANTHER" id="PTHR42743:SF10">
    <property type="entry name" value="D-ALANINE AMINOTRANSFERASE"/>
    <property type="match status" value="1"/>
</dbReference>
<comment type="catalytic activity">
    <reaction evidence="10">
        <text>4-amino-4-deoxychorismate = 4-aminobenzoate + pyruvate + H(+)</text>
        <dbReference type="Rhea" id="RHEA:16201"/>
        <dbReference type="ChEBI" id="CHEBI:15361"/>
        <dbReference type="ChEBI" id="CHEBI:15378"/>
        <dbReference type="ChEBI" id="CHEBI:17836"/>
        <dbReference type="ChEBI" id="CHEBI:58406"/>
        <dbReference type="EC" id="4.1.3.38"/>
    </reaction>
</comment>
<dbReference type="Gene3D" id="3.20.10.10">
    <property type="entry name" value="D-amino Acid Aminotransferase, subunit A, domain 2"/>
    <property type="match status" value="1"/>
</dbReference>
<dbReference type="GO" id="GO:0008696">
    <property type="term" value="F:4-amino-4-deoxychorismate lyase activity"/>
    <property type="evidence" value="ECO:0007669"/>
    <property type="project" value="UniProtKB-EC"/>
</dbReference>
<evidence type="ECO:0000256" key="7">
    <source>
        <dbReference type="ARBA" id="ARBA00022909"/>
    </source>
</evidence>
<dbReference type="CDD" id="cd01558">
    <property type="entry name" value="D-AAT_like"/>
    <property type="match status" value="1"/>
</dbReference>
<dbReference type="NCBIfam" id="TIGR01121">
    <property type="entry name" value="D_amino_aminoT"/>
    <property type="match status" value="1"/>
</dbReference>
<evidence type="ECO:0000256" key="11">
    <source>
        <dbReference type="ARBA" id="ARBA00054027"/>
    </source>
</evidence>
<evidence type="ECO:0000256" key="8">
    <source>
        <dbReference type="ARBA" id="ARBA00035633"/>
    </source>
</evidence>
<dbReference type="InterPro" id="IPR050571">
    <property type="entry name" value="Class-IV_PLP-Dep_Aminotrnsfr"/>
</dbReference>
<evidence type="ECO:0000256" key="6">
    <source>
        <dbReference type="ARBA" id="ARBA00022898"/>
    </source>
</evidence>
<comment type="function">
    <text evidence="14">Acts on the D-isomers of alanine, leucine, aspartate, glutamate, aminobutyrate, norvaline and asparagine. The enzyme transfers an amino group from a substrate D-amino acid to the pyridoxal phosphate cofactor to form pyridoxamine and an alpha-keto acid in the first half-reaction.</text>
</comment>
<protein>
    <recommendedName>
        <fullName evidence="14">D-alanine aminotransferase</fullName>
        <ecNumber evidence="14">2.6.1.21</ecNumber>
    </recommendedName>
</protein>
<dbReference type="AlphaFoldDB" id="I3CC01"/>
<dbReference type="GO" id="GO:0005829">
    <property type="term" value="C:cytosol"/>
    <property type="evidence" value="ECO:0007669"/>
    <property type="project" value="TreeGrafter"/>
</dbReference>
<dbReference type="InterPro" id="IPR001544">
    <property type="entry name" value="Aminotrans_IV"/>
</dbReference>
<dbReference type="InterPro" id="IPR005784">
    <property type="entry name" value="D_amino_transT"/>
</dbReference>
<evidence type="ECO:0000256" key="3">
    <source>
        <dbReference type="ARBA" id="ARBA00011738"/>
    </source>
</evidence>
<keyword evidence="6 13" id="KW-0663">Pyridoxal phosphate</keyword>
<evidence type="ECO:0000256" key="5">
    <source>
        <dbReference type="ARBA" id="ARBA00022679"/>
    </source>
</evidence>
<dbReference type="GO" id="GO:0046416">
    <property type="term" value="P:D-amino acid metabolic process"/>
    <property type="evidence" value="ECO:0007669"/>
    <property type="project" value="InterPro"/>
</dbReference>
<keyword evidence="7" id="KW-0289">Folate biosynthesis</keyword>
<dbReference type="STRING" id="395493.BegalDRAFT_0222"/>
<dbReference type="Gene3D" id="3.30.470.10">
    <property type="match status" value="1"/>
</dbReference>
<keyword evidence="4 15" id="KW-0032">Aminotransferase</keyword>
<dbReference type="InterPro" id="IPR036038">
    <property type="entry name" value="Aminotransferase-like"/>
</dbReference>
<evidence type="ECO:0000256" key="13">
    <source>
        <dbReference type="RuleBase" id="RU004516"/>
    </source>
</evidence>
<dbReference type="Pfam" id="PF01063">
    <property type="entry name" value="Aminotran_4"/>
    <property type="match status" value="1"/>
</dbReference>
<dbReference type="GO" id="GO:0030170">
    <property type="term" value="F:pyridoxal phosphate binding"/>
    <property type="evidence" value="ECO:0007669"/>
    <property type="project" value="InterPro"/>
</dbReference>
<evidence type="ECO:0000256" key="14">
    <source>
        <dbReference type="RuleBase" id="RU004520"/>
    </source>
</evidence>
<comment type="function">
    <text evidence="11">Involved in the biosynthesis of p-aminobenzoate (PABA), a precursor of tetrahydrofolate. Converts 4-amino-4-deoxychorismate into 4-aminobenzoate (PABA) and pyruvate.</text>
</comment>
<comment type="pathway">
    <text evidence="8">Cofactor biosynthesis; tetrahydrofolate biosynthesis; 4-aminobenzoate from chorismate: step 2/2.</text>
</comment>
<evidence type="ECO:0000313" key="16">
    <source>
        <dbReference type="Proteomes" id="UP000005744"/>
    </source>
</evidence>
<reference evidence="15 16" key="1">
    <citation type="submission" date="2011-11" db="EMBL/GenBank/DDBJ databases">
        <title>Improved High-Quality Draft sequence of Beggiatoa alba B18lD.</title>
        <authorList>
            <consortium name="US DOE Joint Genome Institute"/>
            <person name="Lucas S."/>
            <person name="Han J."/>
            <person name="Lapidus A."/>
            <person name="Cheng J.-F."/>
            <person name="Goodwin L."/>
            <person name="Pitluck S."/>
            <person name="Peters L."/>
            <person name="Mikhailova N."/>
            <person name="Held B."/>
            <person name="Detter J.C."/>
            <person name="Han C."/>
            <person name="Tapia R."/>
            <person name="Land M."/>
            <person name="Hauser L."/>
            <person name="Kyrpides N."/>
            <person name="Ivanova N."/>
            <person name="Pagani I."/>
            <person name="Samuel K."/>
            <person name="Teske A."/>
            <person name="Mueller J."/>
            <person name="Woyke T."/>
        </authorList>
    </citation>
    <scope>NUCLEOTIDE SEQUENCE [LARGE SCALE GENOMIC DNA]</scope>
    <source>
        <strain evidence="15 16">B18LD</strain>
    </source>
</reference>
<evidence type="ECO:0000256" key="9">
    <source>
        <dbReference type="ARBA" id="ARBA00047911"/>
    </source>
</evidence>
<comment type="subunit">
    <text evidence="3">Homodimer.</text>
</comment>
<dbReference type="HOGENOM" id="CLU_020844_4_1_6"/>
<dbReference type="EMBL" id="JH600070">
    <property type="protein sequence ID" value="EIJ41144.1"/>
    <property type="molecule type" value="Genomic_DNA"/>
</dbReference>
<accession>I3CC01</accession>
<comment type="cofactor">
    <cofactor evidence="1 13">
        <name>pyridoxal 5'-phosphate</name>
        <dbReference type="ChEBI" id="CHEBI:597326"/>
    </cofactor>
</comment>
<dbReference type="eggNOG" id="COG0115">
    <property type="taxonomic scope" value="Bacteria"/>
</dbReference>
<dbReference type="RefSeq" id="WP_002682795.1">
    <property type="nucleotide sequence ID" value="NZ_JH600070.1"/>
</dbReference>
<organism evidence="15 16">
    <name type="scientific">Beggiatoa alba B18LD</name>
    <dbReference type="NCBI Taxonomy" id="395493"/>
    <lineage>
        <taxon>Bacteria</taxon>
        <taxon>Pseudomonadati</taxon>
        <taxon>Pseudomonadota</taxon>
        <taxon>Gammaproteobacteria</taxon>
        <taxon>Thiotrichales</taxon>
        <taxon>Thiotrichaceae</taxon>
        <taxon>Beggiatoa</taxon>
    </lineage>
</organism>
<dbReference type="EC" id="2.6.1.21" evidence="14"/>
<dbReference type="SUPFAM" id="SSF56752">
    <property type="entry name" value="D-aminoacid aminotransferase-like PLP-dependent enzymes"/>
    <property type="match status" value="1"/>
</dbReference>
<dbReference type="InterPro" id="IPR018300">
    <property type="entry name" value="Aminotrans_IV_CS"/>
</dbReference>
<comment type="similarity">
    <text evidence="2 12">Belongs to the class-IV pyridoxal-phosphate-dependent aminotransferase family.</text>
</comment>
<evidence type="ECO:0000256" key="12">
    <source>
        <dbReference type="RuleBase" id="RU004106"/>
    </source>
</evidence>
<evidence type="ECO:0000256" key="4">
    <source>
        <dbReference type="ARBA" id="ARBA00022576"/>
    </source>
</evidence>
<dbReference type="InterPro" id="IPR043132">
    <property type="entry name" value="BCAT-like_C"/>
</dbReference>
<evidence type="ECO:0000256" key="2">
    <source>
        <dbReference type="ARBA" id="ARBA00009320"/>
    </source>
</evidence>
<sequence length="282" mass="31483">MTIAYLNGEFLPLADAKIPVLDRGFIFGDGIYEVIPVYHGKLFQAQEHLQRLENSLEKINLVNPYARATWLELINTLIAHNQGGSQIIYVQVTRGVAKRQHHFPENTTPTVLMTSSPFTEPNKVTEGYHVITRPDIRWLNCDIKSIALLGNVLLRQEAIANQAKETILIRDGYLTEGAATNVFVVLQGIVFTPPKNNLILPGITRDVLVKVLHDANIPCQETAVSEAQLRTADEIWLTSTSLEVAPITRLDNQIVGTGKVGAVWSTAWDLLQRYKQQILQAN</sequence>
<name>I3CC01_9GAMM</name>
<keyword evidence="5 15" id="KW-0808">Transferase</keyword>
<evidence type="ECO:0000256" key="1">
    <source>
        <dbReference type="ARBA" id="ARBA00001933"/>
    </source>
</evidence>
<dbReference type="PROSITE" id="PS00770">
    <property type="entry name" value="AA_TRANSFER_CLASS_4"/>
    <property type="match status" value="1"/>
</dbReference>
<dbReference type="GO" id="GO:0047810">
    <property type="term" value="F:D-alanine-2-oxoglutarate aminotransferase activity"/>
    <property type="evidence" value="ECO:0007669"/>
    <property type="project" value="UniProtKB-EC"/>
</dbReference>
<evidence type="ECO:0000313" key="15">
    <source>
        <dbReference type="EMBL" id="EIJ41144.1"/>
    </source>
</evidence>
<dbReference type="Proteomes" id="UP000005744">
    <property type="component" value="Unassembled WGS sequence"/>
</dbReference>
<dbReference type="GO" id="GO:0008652">
    <property type="term" value="P:amino acid biosynthetic process"/>
    <property type="evidence" value="ECO:0007669"/>
    <property type="project" value="UniProtKB-ARBA"/>
</dbReference>
<evidence type="ECO:0000256" key="10">
    <source>
        <dbReference type="ARBA" id="ARBA00049529"/>
    </source>
</evidence>
<dbReference type="PANTHER" id="PTHR42743">
    <property type="entry name" value="AMINO-ACID AMINOTRANSFERASE"/>
    <property type="match status" value="1"/>
</dbReference>